<proteinExistence type="inferred from homology"/>
<dbReference type="AlphaFoldDB" id="A0A517VNR2"/>
<evidence type="ECO:0000256" key="2">
    <source>
        <dbReference type="ARBA" id="ARBA00023015"/>
    </source>
</evidence>
<evidence type="ECO:0000256" key="4">
    <source>
        <dbReference type="ARBA" id="ARBA00023125"/>
    </source>
</evidence>
<comment type="similarity">
    <text evidence="1">Belongs to the sigma-70 factor family. ECF subfamily.</text>
</comment>
<dbReference type="PANTHER" id="PTHR43133:SF8">
    <property type="entry name" value="RNA POLYMERASE SIGMA FACTOR HI_1459-RELATED"/>
    <property type="match status" value="1"/>
</dbReference>
<keyword evidence="2" id="KW-0805">Transcription regulation</keyword>
<dbReference type="InterPro" id="IPR039425">
    <property type="entry name" value="RNA_pol_sigma-70-like"/>
</dbReference>
<feature type="transmembrane region" description="Helical" evidence="6">
    <location>
        <begin position="540"/>
        <end position="562"/>
    </location>
</feature>
<dbReference type="SUPFAM" id="SSF88659">
    <property type="entry name" value="Sigma3 and sigma4 domains of RNA polymerase sigma factors"/>
    <property type="match status" value="1"/>
</dbReference>
<dbReference type="SUPFAM" id="SSF88946">
    <property type="entry name" value="Sigma2 domain of RNA polymerase sigma factors"/>
    <property type="match status" value="1"/>
</dbReference>
<feature type="domain" description="RNA polymerase sigma factor 70 region 4 type 2" evidence="8">
    <location>
        <begin position="126"/>
        <end position="177"/>
    </location>
</feature>
<evidence type="ECO:0000256" key="3">
    <source>
        <dbReference type="ARBA" id="ARBA00023082"/>
    </source>
</evidence>
<dbReference type="KEGG" id="gaw:V144x_00430"/>
<dbReference type="InterPro" id="IPR007627">
    <property type="entry name" value="RNA_pol_sigma70_r2"/>
</dbReference>
<dbReference type="GO" id="GO:0016987">
    <property type="term" value="F:sigma factor activity"/>
    <property type="evidence" value="ECO:0007669"/>
    <property type="project" value="UniProtKB-KW"/>
</dbReference>
<keyword evidence="5" id="KW-0804">Transcription</keyword>
<dbReference type="Proteomes" id="UP000318704">
    <property type="component" value="Chromosome"/>
</dbReference>
<keyword evidence="4" id="KW-0238">DNA-binding</keyword>
<accession>A0A517VNR2</accession>
<sequence length="568" mass="64690">MHASSDIPADSDSTLVVAILGGEQSRFAELVERYQKMVYGVAWSQLGNRDLAEEAAQQTFVKAYCYLATLRDTNKFRPWLAQIARNISVSLGRKRSKELSNSDRWDLLPAEKEENSSNELPDLKHELRETFGDLKNDHRQILTLFYLEGRNIKELSATLALSESAVKTRLSRARKALRGELEKRMGNTLDDLTPAHSLVPLVMSGLPTAAPLGATTKLATLGKTSGYLTKLGAFAWLNLLSSIPFFFLMYHYSKRQAETYQDGKEHDFRRKIILQHPLNVFLLFIIINLVVALMILQGFSFHTLFQLLCLLCLFGVWQGLQLLKVNRSEYAQAQVIVPALQLLAFFLIGFFQFHFVTFLAAMTLANLVLYRASDSMPFRMDYNLFLRAATDGLSIIETKMDDQHEFSRSKLEQFAKFLGSHWLIRDYQLTNRHLELFLPHAKPRILQEWIPSQFYSSRVVIDQQGHCEAFMHAKDAKAIKELTKNESTPAMLTEKVQEALEFSLRQFDSGKLELAIDTLCQIHEDQVFKKKESKAIAFKMIGKIGIGAGILAVVMFIIAWYFGEGSFF</sequence>
<evidence type="ECO:0000259" key="7">
    <source>
        <dbReference type="Pfam" id="PF04542"/>
    </source>
</evidence>
<feature type="transmembrane region" description="Helical" evidence="6">
    <location>
        <begin position="343"/>
        <end position="370"/>
    </location>
</feature>
<dbReference type="EMBL" id="CP037920">
    <property type="protein sequence ID" value="QDT94613.1"/>
    <property type="molecule type" value="Genomic_DNA"/>
</dbReference>
<feature type="transmembrane region" description="Helical" evidence="6">
    <location>
        <begin position="231"/>
        <end position="252"/>
    </location>
</feature>
<evidence type="ECO:0000256" key="1">
    <source>
        <dbReference type="ARBA" id="ARBA00010641"/>
    </source>
</evidence>
<keyword evidence="6" id="KW-1133">Transmembrane helix</keyword>
<protein>
    <submittedName>
        <fullName evidence="9">RNA polymerase sigma factor SigM</fullName>
    </submittedName>
</protein>
<name>A0A517VNR2_9PLAN</name>
<dbReference type="InterPro" id="IPR013249">
    <property type="entry name" value="RNA_pol_sigma70_r4_t2"/>
</dbReference>
<dbReference type="InterPro" id="IPR013324">
    <property type="entry name" value="RNA_pol_sigma_r3/r4-like"/>
</dbReference>
<dbReference type="InterPro" id="IPR013325">
    <property type="entry name" value="RNA_pol_sigma_r2"/>
</dbReference>
<evidence type="ECO:0000313" key="9">
    <source>
        <dbReference type="EMBL" id="QDT94613.1"/>
    </source>
</evidence>
<dbReference type="PANTHER" id="PTHR43133">
    <property type="entry name" value="RNA POLYMERASE ECF-TYPE SIGMA FACTO"/>
    <property type="match status" value="1"/>
</dbReference>
<dbReference type="Gene3D" id="1.10.1740.10">
    <property type="match status" value="1"/>
</dbReference>
<dbReference type="GO" id="GO:0006352">
    <property type="term" value="P:DNA-templated transcription initiation"/>
    <property type="evidence" value="ECO:0007669"/>
    <property type="project" value="InterPro"/>
</dbReference>
<dbReference type="Pfam" id="PF04542">
    <property type="entry name" value="Sigma70_r2"/>
    <property type="match status" value="1"/>
</dbReference>
<reference evidence="9 10" key="1">
    <citation type="submission" date="2019-03" db="EMBL/GenBank/DDBJ databases">
        <title>Deep-cultivation of Planctomycetes and their phenomic and genomic characterization uncovers novel biology.</title>
        <authorList>
            <person name="Wiegand S."/>
            <person name="Jogler M."/>
            <person name="Boedeker C."/>
            <person name="Pinto D."/>
            <person name="Vollmers J."/>
            <person name="Rivas-Marin E."/>
            <person name="Kohn T."/>
            <person name="Peeters S.H."/>
            <person name="Heuer A."/>
            <person name="Rast P."/>
            <person name="Oberbeckmann S."/>
            <person name="Bunk B."/>
            <person name="Jeske O."/>
            <person name="Meyerdierks A."/>
            <person name="Storesund J.E."/>
            <person name="Kallscheuer N."/>
            <person name="Luecker S."/>
            <person name="Lage O.M."/>
            <person name="Pohl T."/>
            <person name="Merkel B.J."/>
            <person name="Hornburger P."/>
            <person name="Mueller R.-W."/>
            <person name="Bruemmer F."/>
            <person name="Labrenz M."/>
            <person name="Spormann A.M."/>
            <person name="Op den Camp H."/>
            <person name="Overmann J."/>
            <person name="Amann R."/>
            <person name="Jetten M.S.M."/>
            <person name="Mascher T."/>
            <person name="Medema M.H."/>
            <person name="Devos D.P."/>
            <person name="Kaster A.-K."/>
            <person name="Ovreas L."/>
            <person name="Rohde M."/>
            <person name="Galperin M.Y."/>
            <person name="Jogler C."/>
        </authorList>
    </citation>
    <scope>NUCLEOTIDE SEQUENCE [LARGE SCALE GENOMIC DNA]</scope>
    <source>
        <strain evidence="9 10">V144</strain>
    </source>
</reference>
<dbReference type="Pfam" id="PF08281">
    <property type="entry name" value="Sigma70_r4_2"/>
    <property type="match status" value="1"/>
</dbReference>
<keyword evidence="3" id="KW-0731">Sigma factor</keyword>
<gene>
    <name evidence="9" type="primary">sigM_1</name>
    <name evidence="9" type="ORF">V144x_00430</name>
</gene>
<evidence type="ECO:0000259" key="8">
    <source>
        <dbReference type="Pfam" id="PF08281"/>
    </source>
</evidence>
<keyword evidence="6" id="KW-0472">Membrane</keyword>
<organism evidence="9 10">
    <name type="scientific">Gimesia aquarii</name>
    <dbReference type="NCBI Taxonomy" id="2527964"/>
    <lineage>
        <taxon>Bacteria</taxon>
        <taxon>Pseudomonadati</taxon>
        <taxon>Planctomycetota</taxon>
        <taxon>Planctomycetia</taxon>
        <taxon>Planctomycetales</taxon>
        <taxon>Planctomycetaceae</taxon>
        <taxon>Gimesia</taxon>
    </lineage>
</organism>
<dbReference type="InterPro" id="IPR036388">
    <property type="entry name" value="WH-like_DNA-bd_sf"/>
</dbReference>
<dbReference type="NCBIfam" id="TIGR02937">
    <property type="entry name" value="sigma70-ECF"/>
    <property type="match status" value="1"/>
</dbReference>
<dbReference type="InterPro" id="IPR014284">
    <property type="entry name" value="RNA_pol_sigma-70_dom"/>
</dbReference>
<evidence type="ECO:0000313" key="10">
    <source>
        <dbReference type="Proteomes" id="UP000318704"/>
    </source>
</evidence>
<keyword evidence="6" id="KW-0812">Transmembrane</keyword>
<feature type="domain" description="RNA polymerase sigma-70 region 2" evidence="7">
    <location>
        <begin position="30"/>
        <end position="96"/>
    </location>
</feature>
<feature type="transmembrane region" description="Helical" evidence="6">
    <location>
        <begin position="272"/>
        <end position="296"/>
    </location>
</feature>
<dbReference type="CDD" id="cd06171">
    <property type="entry name" value="Sigma70_r4"/>
    <property type="match status" value="1"/>
</dbReference>
<dbReference type="RefSeq" id="WP_197998690.1">
    <property type="nucleotide sequence ID" value="NZ_CP037920.1"/>
</dbReference>
<evidence type="ECO:0000256" key="5">
    <source>
        <dbReference type="ARBA" id="ARBA00023163"/>
    </source>
</evidence>
<dbReference type="GO" id="GO:0003677">
    <property type="term" value="F:DNA binding"/>
    <property type="evidence" value="ECO:0007669"/>
    <property type="project" value="UniProtKB-KW"/>
</dbReference>
<evidence type="ECO:0000256" key="6">
    <source>
        <dbReference type="SAM" id="Phobius"/>
    </source>
</evidence>
<dbReference type="Gene3D" id="1.10.10.10">
    <property type="entry name" value="Winged helix-like DNA-binding domain superfamily/Winged helix DNA-binding domain"/>
    <property type="match status" value="1"/>
</dbReference>